<evidence type="ECO:0000256" key="3">
    <source>
        <dbReference type="ARBA" id="ARBA00022989"/>
    </source>
</evidence>
<dbReference type="AlphaFoldDB" id="A0A437QGY6"/>
<dbReference type="PANTHER" id="PTHR32322">
    <property type="entry name" value="INNER MEMBRANE TRANSPORTER"/>
    <property type="match status" value="1"/>
</dbReference>
<organism evidence="7 8">
    <name type="scientific">Hwanghaeella grinnelliae</name>
    <dbReference type="NCBI Taxonomy" id="2500179"/>
    <lineage>
        <taxon>Bacteria</taxon>
        <taxon>Pseudomonadati</taxon>
        <taxon>Pseudomonadota</taxon>
        <taxon>Alphaproteobacteria</taxon>
        <taxon>Rhodospirillales</taxon>
        <taxon>Rhodospirillaceae</taxon>
        <taxon>Hwanghaeella</taxon>
    </lineage>
</organism>
<feature type="transmembrane region" description="Helical" evidence="5">
    <location>
        <begin position="20"/>
        <end position="38"/>
    </location>
</feature>
<evidence type="ECO:0000259" key="6">
    <source>
        <dbReference type="Pfam" id="PF00892"/>
    </source>
</evidence>
<evidence type="ECO:0000256" key="5">
    <source>
        <dbReference type="SAM" id="Phobius"/>
    </source>
</evidence>
<feature type="transmembrane region" description="Helical" evidence="5">
    <location>
        <begin position="222"/>
        <end position="242"/>
    </location>
</feature>
<evidence type="ECO:0000313" key="7">
    <source>
        <dbReference type="EMBL" id="RVU33829.1"/>
    </source>
</evidence>
<feature type="transmembrane region" description="Helical" evidence="5">
    <location>
        <begin position="196"/>
        <end position="215"/>
    </location>
</feature>
<feature type="transmembrane region" description="Helical" evidence="5">
    <location>
        <begin position="50"/>
        <end position="70"/>
    </location>
</feature>
<dbReference type="Pfam" id="PF00892">
    <property type="entry name" value="EamA"/>
    <property type="match status" value="2"/>
</dbReference>
<dbReference type="SUPFAM" id="SSF103481">
    <property type="entry name" value="Multidrug resistance efflux transporter EmrE"/>
    <property type="match status" value="2"/>
</dbReference>
<evidence type="ECO:0000313" key="8">
    <source>
        <dbReference type="Proteomes" id="UP000287447"/>
    </source>
</evidence>
<feature type="transmembrane region" description="Helical" evidence="5">
    <location>
        <begin position="104"/>
        <end position="121"/>
    </location>
</feature>
<feature type="transmembrane region" description="Helical" evidence="5">
    <location>
        <begin position="156"/>
        <end position="176"/>
    </location>
</feature>
<evidence type="ECO:0000256" key="1">
    <source>
        <dbReference type="ARBA" id="ARBA00004141"/>
    </source>
</evidence>
<sequence length="282" mass="30618">MMVWGGNFAVMKTAIEYVPPFSLLALRYAVVALVLVPFIKVPRAHLKQIFIYAFLMGGLHFGFIMTGLRYVDAATVALLTQVGVPFSTILAAIIFKDYPGWRRWLGIALAFVGAAVIAGEPRFEGDILWVGMVVFAALVWAVGNTQVKAMSGVDGLALNGWMALFATPMLAVWSLLFEEGQVDAYVSAGWIGGAALFYQSAMVTLFGYGCWFWLMKKYPISLLMPFTLLGPTFGVAAGVLFLAEPVTVNMIIGGLMTLGGVGIIVLRRPSLLADTKRYKAEP</sequence>
<dbReference type="InterPro" id="IPR000620">
    <property type="entry name" value="EamA_dom"/>
</dbReference>
<feature type="transmembrane region" description="Helical" evidence="5">
    <location>
        <begin position="248"/>
        <end position="266"/>
    </location>
</feature>
<protein>
    <submittedName>
        <fullName evidence="7">DMT family transporter</fullName>
    </submittedName>
</protein>
<reference evidence="8" key="1">
    <citation type="submission" date="2019-01" db="EMBL/GenBank/DDBJ databases">
        <title>Gri0909 isolated from a small marine red alga.</title>
        <authorList>
            <person name="Kim J."/>
            <person name="Jeong S.E."/>
            <person name="Jeon C.O."/>
        </authorList>
    </citation>
    <scope>NUCLEOTIDE SEQUENCE [LARGE SCALE GENOMIC DNA]</scope>
    <source>
        <strain evidence="8">Gri0909</strain>
    </source>
</reference>
<dbReference type="PANTHER" id="PTHR32322:SF9">
    <property type="entry name" value="AMINO-ACID METABOLITE EFFLUX PUMP-RELATED"/>
    <property type="match status" value="1"/>
</dbReference>
<name>A0A437QGY6_9PROT</name>
<feature type="domain" description="EamA" evidence="6">
    <location>
        <begin position="128"/>
        <end position="265"/>
    </location>
</feature>
<feature type="domain" description="EamA" evidence="6">
    <location>
        <begin position="2"/>
        <end position="117"/>
    </location>
</feature>
<proteinExistence type="predicted"/>
<gene>
    <name evidence="7" type="ORF">EOI86_22095</name>
</gene>
<evidence type="ECO:0000256" key="2">
    <source>
        <dbReference type="ARBA" id="ARBA00022692"/>
    </source>
</evidence>
<dbReference type="Gene3D" id="1.10.3730.20">
    <property type="match status" value="1"/>
</dbReference>
<evidence type="ECO:0000256" key="4">
    <source>
        <dbReference type="ARBA" id="ARBA00023136"/>
    </source>
</evidence>
<accession>A0A437QGY6</accession>
<dbReference type="InterPro" id="IPR037185">
    <property type="entry name" value="EmrE-like"/>
</dbReference>
<dbReference type="Proteomes" id="UP000287447">
    <property type="component" value="Unassembled WGS sequence"/>
</dbReference>
<dbReference type="InterPro" id="IPR050638">
    <property type="entry name" value="AA-Vitamin_Transporters"/>
</dbReference>
<keyword evidence="8" id="KW-1185">Reference proteome</keyword>
<feature type="transmembrane region" description="Helical" evidence="5">
    <location>
        <begin position="127"/>
        <end position="144"/>
    </location>
</feature>
<comment type="caution">
    <text evidence="7">The sequence shown here is derived from an EMBL/GenBank/DDBJ whole genome shotgun (WGS) entry which is preliminary data.</text>
</comment>
<comment type="subcellular location">
    <subcellularLocation>
        <location evidence="1">Membrane</location>
        <topology evidence="1">Multi-pass membrane protein</topology>
    </subcellularLocation>
</comment>
<dbReference type="EMBL" id="SADE01000004">
    <property type="protein sequence ID" value="RVU33829.1"/>
    <property type="molecule type" value="Genomic_DNA"/>
</dbReference>
<keyword evidence="3 5" id="KW-1133">Transmembrane helix</keyword>
<feature type="transmembrane region" description="Helical" evidence="5">
    <location>
        <begin position="76"/>
        <end position="95"/>
    </location>
</feature>
<keyword evidence="4 5" id="KW-0472">Membrane</keyword>
<keyword evidence="2 5" id="KW-0812">Transmembrane</keyword>
<dbReference type="GO" id="GO:0016020">
    <property type="term" value="C:membrane"/>
    <property type="evidence" value="ECO:0007669"/>
    <property type="project" value="UniProtKB-SubCell"/>
</dbReference>